<sequence>MSKTGTAAQMGTFSFLLIWAVIYRYNTKPVLLIIDGHNSHTKSLGLVNLARANNVVLLWLSPAYDASAAATRCVFHGTFYEQETRQWLINHPGRCVTIYQVGKLFKATFSIAAAVQTAVKGLEKTGIYPFNRDVFPEYLFGPSGTAGKPLDNTYELKQASCNEDAEHQPSTSSSKTMPTVEPQPCSSTFNISPSVVMPFPRETERIIKRVNDKRRCKIAILTSSPYKAELDTIERERSGKKNKRKRALF</sequence>
<keyword evidence="4" id="KW-1185">Reference proteome</keyword>
<keyword evidence="2" id="KW-0812">Transmembrane</keyword>
<keyword evidence="2" id="KW-1133">Transmembrane helix</keyword>
<comment type="caution">
    <text evidence="3">The sequence shown here is derived from an EMBL/GenBank/DDBJ whole genome shotgun (WGS) entry which is preliminary data.</text>
</comment>
<evidence type="ECO:0008006" key="5">
    <source>
        <dbReference type="Google" id="ProtNLM"/>
    </source>
</evidence>
<gene>
    <name evidence="3" type="ORF">AVEN_52616_1</name>
</gene>
<reference evidence="3 4" key="1">
    <citation type="journal article" date="2019" name="Sci. Rep.">
        <title>Orb-weaving spider Araneus ventricosus genome elucidates the spidroin gene catalogue.</title>
        <authorList>
            <person name="Kono N."/>
            <person name="Nakamura H."/>
            <person name="Ohtoshi R."/>
            <person name="Moran D.A.P."/>
            <person name="Shinohara A."/>
            <person name="Yoshida Y."/>
            <person name="Fujiwara M."/>
            <person name="Mori M."/>
            <person name="Tomita M."/>
            <person name="Arakawa K."/>
        </authorList>
    </citation>
    <scope>NUCLEOTIDE SEQUENCE [LARGE SCALE GENOMIC DNA]</scope>
</reference>
<protein>
    <recommendedName>
        <fullName evidence="5">DDE-1 domain-containing protein</fullName>
    </recommendedName>
</protein>
<organism evidence="3 4">
    <name type="scientific">Araneus ventricosus</name>
    <name type="common">Orbweaver spider</name>
    <name type="synonym">Epeira ventricosa</name>
    <dbReference type="NCBI Taxonomy" id="182803"/>
    <lineage>
        <taxon>Eukaryota</taxon>
        <taxon>Metazoa</taxon>
        <taxon>Ecdysozoa</taxon>
        <taxon>Arthropoda</taxon>
        <taxon>Chelicerata</taxon>
        <taxon>Arachnida</taxon>
        <taxon>Araneae</taxon>
        <taxon>Araneomorphae</taxon>
        <taxon>Entelegynae</taxon>
        <taxon>Araneoidea</taxon>
        <taxon>Araneidae</taxon>
        <taxon>Araneus</taxon>
    </lineage>
</organism>
<evidence type="ECO:0000256" key="1">
    <source>
        <dbReference type="SAM" id="MobiDB-lite"/>
    </source>
</evidence>
<dbReference type="EMBL" id="BGPR01000669">
    <property type="protein sequence ID" value="GBM30824.1"/>
    <property type="molecule type" value="Genomic_DNA"/>
</dbReference>
<proteinExistence type="predicted"/>
<accession>A0A4Y2ESD7</accession>
<name>A0A4Y2ESD7_ARAVE</name>
<evidence type="ECO:0000313" key="4">
    <source>
        <dbReference type="Proteomes" id="UP000499080"/>
    </source>
</evidence>
<feature type="transmembrane region" description="Helical" evidence="2">
    <location>
        <begin position="6"/>
        <end position="25"/>
    </location>
</feature>
<dbReference type="OrthoDB" id="6115549at2759"/>
<dbReference type="AlphaFoldDB" id="A0A4Y2ESD7"/>
<feature type="region of interest" description="Disordered" evidence="1">
    <location>
        <begin position="161"/>
        <end position="184"/>
    </location>
</feature>
<evidence type="ECO:0000313" key="3">
    <source>
        <dbReference type="EMBL" id="GBM30824.1"/>
    </source>
</evidence>
<keyword evidence="2" id="KW-0472">Membrane</keyword>
<feature type="compositionally biased region" description="Polar residues" evidence="1">
    <location>
        <begin position="168"/>
        <end position="177"/>
    </location>
</feature>
<evidence type="ECO:0000256" key="2">
    <source>
        <dbReference type="SAM" id="Phobius"/>
    </source>
</evidence>
<dbReference type="Proteomes" id="UP000499080">
    <property type="component" value="Unassembled WGS sequence"/>
</dbReference>